<gene>
    <name evidence="9" type="ORF">MGR_3713</name>
</gene>
<dbReference type="InterPro" id="IPR052162">
    <property type="entry name" value="Sensor_kinase/Photoreceptor"/>
</dbReference>
<dbReference type="Gene3D" id="1.10.287.130">
    <property type="match status" value="1"/>
</dbReference>
<accession>A4TWZ1</accession>
<dbReference type="InterPro" id="IPR003661">
    <property type="entry name" value="HisK_dim/P_dom"/>
</dbReference>
<dbReference type="SMART" id="SM00388">
    <property type="entry name" value="HisKA"/>
    <property type="match status" value="1"/>
</dbReference>
<evidence type="ECO:0000256" key="2">
    <source>
        <dbReference type="ARBA" id="ARBA00012438"/>
    </source>
</evidence>
<dbReference type="Gene3D" id="3.30.565.10">
    <property type="entry name" value="Histidine kinase-like ATPase, C-terminal domain"/>
    <property type="match status" value="1"/>
</dbReference>
<proteinExistence type="predicted"/>
<evidence type="ECO:0000256" key="1">
    <source>
        <dbReference type="ARBA" id="ARBA00000085"/>
    </source>
</evidence>
<dbReference type="InterPro" id="IPR036890">
    <property type="entry name" value="HATPase_C_sf"/>
</dbReference>
<reference evidence="9" key="1">
    <citation type="journal article" date="2007" name="J. Bacteriol.">
        <title>Comparative genome analysis of four magnetotactic bacteria reveals a complex set of group-specific genes implicated in magnetosome biomineralization and function.</title>
        <authorList>
            <person name="Richter M."/>
            <person name="Kube M."/>
            <person name="Bazylinski D.A."/>
            <person name="Lombardot T."/>
            <person name="Gloeckner F.O."/>
            <person name="Reinhardt R."/>
            <person name="Schueler D."/>
        </authorList>
    </citation>
    <scope>NUCLEOTIDE SEQUENCE</scope>
    <source>
        <strain evidence="9">MSR-1</strain>
    </source>
</reference>
<evidence type="ECO:0000256" key="6">
    <source>
        <dbReference type="SAM" id="Coils"/>
    </source>
</evidence>
<dbReference type="InterPro" id="IPR000700">
    <property type="entry name" value="PAS-assoc_C"/>
</dbReference>
<feature type="domain" description="PAC" evidence="8">
    <location>
        <begin position="144"/>
        <end position="194"/>
    </location>
</feature>
<dbReference type="SUPFAM" id="SSF55874">
    <property type="entry name" value="ATPase domain of HSP90 chaperone/DNA topoisomerase II/histidine kinase"/>
    <property type="match status" value="1"/>
</dbReference>
<dbReference type="NCBIfam" id="TIGR00229">
    <property type="entry name" value="sensory_box"/>
    <property type="match status" value="1"/>
</dbReference>
<dbReference type="PRINTS" id="PR00344">
    <property type="entry name" value="BCTRLSENSOR"/>
</dbReference>
<dbReference type="InterPro" id="IPR004358">
    <property type="entry name" value="Sig_transdc_His_kin-like_C"/>
</dbReference>
<dbReference type="InterPro" id="IPR003594">
    <property type="entry name" value="HATPase_dom"/>
</dbReference>
<feature type="domain" description="Histidine kinase" evidence="7">
    <location>
        <begin position="219"/>
        <end position="432"/>
    </location>
</feature>
<dbReference type="Gene3D" id="3.30.450.20">
    <property type="entry name" value="PAS domain"/>
    <property type="match status" value="1"/>
</dbReference>
<dbReference type="SUPFAM" id="SSF47384">
    <property type="entry name" value="Homodimeric domain of signal transducing histidine kinase"/>
    <property type="match status" value="1"/>
</dbReference>
<dbReference type="SUPFAM" id="SSF55785">
    <property type="entry name" value="PYP-like sensor domain (PAS domain)"/>
    <property type="match status" value="1"/>
</dbReference>
<evidence type="ECO:0000313" key="9">
    <source>
        <dbReference type="EMBL" id="CAM75148.1"/>
    </source>
</evidence>
<keyword evidence="6" id="KW-0175">Coiled coil</keyword>
<dbReference type="Pfam" id="PF00512">
    <property type="entry name" value="HisKA"/>
    <property type="match status" value="1"/>
</dbReference>
<evidence type="ECO:0000256" key="4">
    <source>
        <dbReference type="ARBA" id="ARBA00022679"/>
    </source>
</evidence>
<dbReference type="EC" id="2.7.13.3" evidence="2"/>
<dbReference type="InterPro" id="IPR005467">
    <property type="entry name" value="His_kinase_dom"/>
</dbReference>
<evidence type="ECO:0000259" key="8">
    <source>
        <dbReference type="PROSITE" id="PS50113"/>
    </source>
</evidence>
<dbReference type="CDD" id="cd00082">
    <property type="entry name" value="HisKA"/>
    <property type="match status" value="1"/>
</dbReference>
<evidence type="ECO:0000256" key="3">
    <source>
        <dbReference type="ARBA" id="ARBA00022553"/>
    </source>
</evidence>
<dbReference type="InterPro" id="IPR036097">
    <property type="entry name" value="HisK_dim/P_sf"/>
</dbReference>
<keyword evidence="5 9" id="KW-0418">Kinase</keyword>
<dbReference type="CDD" id="cd16921">
    <property type="entry name" value="HATPase_FilI-like"/>
    <property type="match status" value="1"/>
</dbReference>
<name>A4TWZ1_9PROT</name>
<dbReference type="AlphaFoldDB" id="A4TWZ1"/>
<dbReference type="InterPro" id="IPR035965">
    <property type="entry name" value="PAS-like_dom_sf"/>
</dbReference>
<dbReference type="SMART" id="SM00387">
    <property type="entry name" value="HATPase_c"/>
    <property type="match status" value="1"/>
</dbReference>
<dbReference type="PANTHER" id="PTHR43304:SF1">
    <property type="entry name" value="PAC DOMAIN-CONTAINING PROTEIN"/>
    <property type="match status" value="1"/>
</dbReference>
<organism evidence="9">
    <name type="scientific">Magnetospirillum gryphiswaldense</name>
    <dbReference type="NCBI Taxonomy" id="55518"/>
    <lineage>
        <taxon>Bacteria</taxon>
        <taxon>Pseudomonadati</taxon>
        <taxon>Pseudomonadota</taxon>
        <taxon>Alphaproteobacteria</taxon>
        <taxon>Rhodospirillales</taxon>
        <taxon>Rhodospirillaceae</taxon>
        <taxon>Magnetospirillum</taxon>
    </lineage>
</organism>
<evidence type="ECO:0000256" key="5">
    <source>
        <dbReference type="ARBA" id="ARBA00022777"/>
    </source>
</evidence>
<protein>
    <recommendedName>
        <fullName evidence="2">histidine kinase</fullName>
        <ecNumber evidence="2">2.7.13.3</ecNumber>
    </recommendedName>
</protein>
<dbReference type="PROSITE" id="PS50109">
    <property type="entry name" value="HIS_KIN"/>
    <property type="match status" value="1"/>
</dbReference>
<evidence type="ECO:0000259" key="7">
    <source>
        <dbReference type="PROSITE" id="PS50109"/>
    </source>
</evidence>
<dbReference type="PANTHER" id="PTHR43304">
    <property type="entry name" value="PHYTOCHROME-LIKE PROTEIN CPH1"/>
    <property type="match status" value="1"/>
</dbReference>
<dbReference type="GO" id="GO:0000155">
    <property type="term" value="F:phosphorelay sensor kinase activity"/>
    <property type="evidence" value="ECO:0007669"/>
    <property type="project" value="InterPro"/>
</dbReference>
<dbReference type="FunFam" id="3.30.565.10:FF:000006">
    <property type="entry name" value="Sensor histidine kinase WalK"/>
    <property type="match status" value="1"/>
</dbReference>
<dbReference type="PROSITE" id="PS50113">
    <property type="entry name" value="PAC"/>
    <property type="match status" value="1"/>
</dbReference>
<dbReference type="EMBL" id="CU459003">
    <property type="protein sequence ID" value="CAM75148.1"/>
    <property type="molecule type" value="Genomic_DNA"/>
</dbReference>
<dbReference type="Pfam" id="PF02518">
    <property type="entry name" value="HATPase_c"/>
    <property type="match status" value="1"/>
</dbReference>
<feature type="coiled-coil region" evidence="6">
    <location>
        <begin position="44"/>
        <end position="78"/>
    </location>
</feature>
<sequence length="432" mass="48453">MTIPNPDDDAHLTGSATSDPVSCGSKLAASLPFGKGSLSPEHLLHELRVHQAELEMQNEELRRTQQALEESRDRYVDLYEFAPVGYLTLSSTGTIAEINLTGAAMLGVERGNLISRRFTTFVAAAEQDRWHRHLVHALHHPGRQECELTLSHADGTQFSAHLDCLRQERDSVPVLRVALADISIRKQAEAELVRTREILQHTNERLLASNRDLEQFAYVASHDLQEPLRMVVSYSQLLEKKYQHLLDDDAHTFIHFMVDGGMRMQAMILDLLEFSRVDRIGGERELVNSGNAVDEALLSLTQAITEAGAEASHTELPDILYVRHQFIRLMQNLIGNAVKYRHSTRPPKVVVSARRDGAAWVFSVTDNGIGIESTYSERIFTIFQRLHTRDKYSGTGIGLAVCKKIVEHHGGRIWVESRPGIGSTFLFTVPDP</sequence>
<keyword evidence="4" id="KW-0808">Transferase</keyword>
<keyword evidence="3" id="KW-0597">Phosphoprotein</keyword>
<dbReference type="InterPro" id="IPR000014">
    <property type="entry name" value="PAS"/>
</dbReference>
<comment type="catalytic activity">
    <reaction evidence="1">
        <text>ATP + protein L-histidine = ADP + protein N-phospho-L-histidine.</text>
        <dbReference type="EC" id="2.7.13.3"/>
    </reaction>
</comment>